<dbReference type="InterPro" id="IPR017926">
    <property type="entry name" value="GATASE"/>
</dbReference>
<dbReference type="InterPro" id="IPR014729">
    <property type="entry name" value="Rossmann-like_a/b/a_fold"/>
</dbReference>
<feature type="domain" description="GMPS ATP-PPase" evidence="13">
    <location>
        <begin position="209"/>
        <end position="402"/>
    </location>
</feature>
<dbReference type="PRINTS" id="PR00097">
    <property type="entry name" value="ANTSNTHASEII"/>
</dbReference>
<dbReference type="GO" id="GO:0003921">
    <property type="term" value="F:GMP synthase activity"/>
    <property type="evidence" value="ECO:0007669"/>
    <property type="project" value="InterPro"/>
</dbReference>
<dbReference type="GO" id="GO:0005829">
    <property type="term" value="C:cytosol"/>
    <property type="evidence" value="ECO:0007669"/>
    <property type="project" value="TreeGrafter"/>
</dbReference>
<accession>A0A2P5T2W2</accession>
<keyword evidence="10 11" id="KW-0315">Glutamine amidotransferase</keyword>
<dbReference type="NCBIfam" id="NF000848">
    <property type="entry name" value="PRK00074.1"/>
    <property type="match status" value="1"/>
</dbReference>
<evidence type="ECO:0000313" key="14">
    <source>
        <dbReference type="EMBL" id="PPI88919.1"/>
    </source>
</evidence>
<evidence type="ECO:0000256" key="8">
    <source>
        <dbReference type="ARBA" id="ARBA00022755"/>
    </source>
</evidence>
<evidence type="ECO:0000256" key="9">
    <source>
        <dbReference type="ARBA" id="ARBA00022840"/>
    </source>
</evidence>
<keyword evidence="6 11" id="KW-0547">Nucleotide-binding</keyword>
<feature type="active site" evidence="11">
    <location>
        <position position="182"/>
    </location>
</feature>
<comment type="function">
    <text evidence="1 11">Catalyzes the synthesis of GMP from XMP.</text>
</comment>
<dbReference type="InterPro" id="IPR029062">
    <property type="entry name" value="Class_I_gatase-like"/>
</dbReference>
<name>A0A2P5T2W2_9GAMM</name>
<dbReference type="InterPro" id="IPR001674">
    <property type="entry name" value="GMP_synth_C"/>
</dbReference>
<dbReference type="NCBIfam" id="TIGR00884">
    <property type="entry name" value="guaA_Cterm"/>
    <property type="match status" value="1"/>
</dbReference>
<evidence type="ECO:0000256" key="1">
    <source>
        <dbReference type="ARBA" id="ARBA00002332"/>
    </source>
</evidence>
<dbReference type="OrthoDB" id="9802219at2"/>
<proteinExistence type="inferred from homology"/>
<reference evidence="14 15" key="1">
    <citation type="journal article" date="2018" name="Genome Biol. Evol.">
        <title>Cladogenesis and Genomic Streamlining in Extracellular Endosymbionts of Tropical Stink Bugs.</title>
        <authorList>
            <person name="Otero-Bravo A."/>
            <person name="Goffredi S."/>
            <person name="Sabree Z.L."/>
        </authorList>
    </citation>
    <scope>NUCLEOTIDE SEQUENCE [LARGE SCALE GENOMIC DNA]</scope>
    <source>
        <strain evidence="14 15">SoEO</strain>
    </source>
</reference>
<evidence type="ECO:0000256" key="12">
    <source>
        <dbReference type="PROSITE-ProRule" id="PRU00886"/>
    </source>
</evidence>
<dbReference type="UniPathway" id="UPA00189">
    <property type="reaction ID" value="UER00296"/>
</dbReference>
<evidence type="ECO:0000256" key="7">
    <source>
        <dbReference type="ARBA" id="ARBA00022749"/>
    </source>
</evidence>
<dbReference type="EMBL" id="PDKR01000001">
    <property type="protein sequence ID" value="PPI88919.1"/>
    <property type="molecule type" value="Genomic_DNA"/>
</dbReference>
<evidence type="ECO:0000256" key="3">
    <source>
        <dbReference type="ARBA" id="ARBA00012746"/>
    </source>
</evidence>
<evidence type="ECO:0000256" key="10">
    <source>
        <dbReference type="ARBA" id="ARBA00022962"/>
    </source>
</evidence>
<dbReference type="InterPro" id="IPR022310">
    <property type="entry name" value="NAD/GMP_synthase"/>
</dbReference>
<comment type="catalytic activity">
    <reaction evidence="11">
        <text>XMP + L-glutamine + ATP + H2O = GMP + L-glutamate + AMP + diphosphate + 2 H(+)</text>
        <dbReference type="Rhea" id="RHEA:11680"/>
        <dbReference type="ChEBI" id="CHEBI:15377"/>
        <dbReference type="ChEBI" id="CHEBI:15378"/>
        <dbReference type="ChEBI" id="CHEBI:29985"/>
        <dbReference type="ChEBI" id="CHEBI:30616"/>
        <dbReference type="ChEBI" id="CHEBI:33019"/>
        <dbReference type="ChEBI" id="CHEBI:57464"/>
        <dbReference type="ChEBI" id="CHEBI:58115"/>
        <dbReference type="ChEBI" id="CHEBI:58359"/>
        <dbReference type="ChEBI" id="CHEBI:456215"/>
        <dbReference type="EC" id="6.3.5.2"/>
    </reaction>
</comment>
<comment type="subunit">
    <text evidence="11">Homodimer.</text>
</comment>
<keyword evidence="8 11" id="KW-0658">Purine biosynthesis</keyword>
<feature type="binding site" evidence="12">
    <location>
        <begin position="236"/>
        <end position="242"/>
    </location>
    <ligand>
        <name>ATP</name>
        <dbReference type="ChEBI" id="CHEBI:30616"/>
    </ligand>
</feature>
<dbReference type="Pfam" id="PF02540">
    <property type="entry name" value="NAD_synthase"/>
    <property type="match status" value="1"/>
</dbReference>
<dbReference type="PRINTS" id="PR00099">
    <property type="entry name" value="CPSGATASE"/>
</dbReference>
<dbReference type="PROSITE" id="PS51273">
    <property type="entry name" value="GATASE_TYPE_1"/>
    <property type="match status" value="1"/>
</dbReference>
<dbReference type="InterPro" id="IPR025777">
    <property type="entry name" value="GMPS_ATP_PPase_dom"/>
</dbReference>
<dbReference type="HAMAP" id="MF_00344">
    <property type="entry name" value="GMP_synthase"/>
    <property type="match status" value="1"/>
</dbReference>
<feature type="active site" evidence="11">
    <location>
        <position position="184"/>
    </location>
</feature>
<evidence type="ECO:0000256" key="11">
    <source>
        <dbReference type="HAMAP-Rule" id="MF_00344"/>
    </source>
</evidence>
<dbReference type="EC" id="6.3.5.2" evidence="3 11"/>
<evidence type="ECO:0000256" key="2">
    <source>
        <dbReference type="ARBA" id="ARBA00005153"/>
    </source>
</evidence>
<evidence type="ECO:0000256" key="4">
    <source>
        <dbReference type="ARBA" id="ARBA00021562"/>
    </source>
</evidence>
<dbReference type="CDD" id="cd01742">
    <property type="entry name" value="GATase1_GMP_Synthase"/>
    <property type="match status" value="1"/>
</dbReference>
<dbReference type="InterPro" id="IPR004739">
    <property type="entry name" value="GMP_synth_GATase"/>
</dbReference>
<dbReference type="Gene3D" id="3.30.300.10">
    <property type="match status" value="1"/>
</dbReference>
<dbReference type="GO" id="GO:0005524">
    <property type="term" value="F:ATP binding"/>
    <property type="evidence" value="ECO:0007669"/>
    <property type="project" value="UniProtKB-UniRule"/>
</dbReference>
<dbReference type="FunFam" id="3.40.50.880:FF:000001">
    <property type="entry name" value="GMP synthase [glutamine-hydrolyzing]"/>
    <property type="match status" value="1"/>
</dbReference>
<dbReference type="PANTHER" id="PTHR11922">
    <property type="entry name" value="GMP SYNTHASE-RELATED"/>
    <property type="match status" value="1"/>
</dbReference>
<dbReference type="SUPFAM" id="SSF52402">
    <property type="entry name" value="Adenine nucleotide alpha hydrolases-like"/>
    <property type="match status" value="1"/>
</dbReference>
<evidence type="ECO:0000256" key="6">
    <source>
        <dbReference type="ARBA" id="ARBA00022741"/>
    </source>
</evidence>
<dbReference type="PROSITE" id="PS51553">
    <property type="entry name" value="GMPS_ATP_PPASE"/>
    <property type="match status" value="1"/>
</dbReference>
<dbReference type="Gene3D" id="3.40.50.880">
    <property type="match status" value="1"/>
</dbReference>
<dbReference type="SUPFAM" id="SSF54810">
    <property type="entry name" value="GMP synthetase C-terminal dimerisation domain"/>
    <property type="match status" value="1"/>
</dbReference>
<dbReference type="Pfam" id="PF00117">
    <property type="entry name" value="GATase"/>
    <property type="match status" value="1"/>
</dbReference>
<feature type="active site" description="Nucleophile" evidence="11">
    <location>
        <position position="87"/>
    </location>
</feature>
<keyword evidence="5 11" id="KW-0436">Ligase</keyword>
<dbReference type="InterPro" id="IPR022955">
    <property type="entry name" value="GMP_synthase"/>
</dbReference>
<dbReference type="FunFam" id="3.30.300.10:FF:000002">
    <property type="entry name" value="GMP synthase [glutamine-hydrolyzing]"/>
    <property type="match status" value="1"/>
</dbReference>
<evidence type="ECO:0000256" key="5">
    <source>
        <dbReference type="ARBA" id="ARBA00022598"/>
    </source>
</evidence>
<dbReference type="PRINTS" id="PR00096">
    <property type="entry name" value="GATASE"/>
</dbReference>
<dbReference type="RefSeq" id="WP_136132346.1">
    <property type="nucleotide sequence ID" value="NZ_PDKR01000001.1"/>
</dbReference>
<keyword evidence="7 11" id="KW-0332">GMP biosynthesis</keyword>
<organism evidence="14 15">
    <name type="scientific">Candidatus Pantoea edessiphila</name>
    <dbReference type="NCBI Taxonomy" id="2044610"/>
    <lineage>
        <taxon>Bacteria</taxon>
        <taxon>Pseudomonadati</taxon>
        <taxon>Pseudomonadota</taxon>
        <taxon>Gammaproteobacteria</taxon>
        <taxon>Enterobacterales</taxon>
        <taxon>Erwiniaceae</taxon>
        <taxon>Pantoea</taxon>
    </lineage>
</organism>
<dbReference type="AlphaFoldDB" id="A0A2P5T2W2"/>
<comment type="caution">
    <text evidence="14">The sequence shown here is derived from an EMBL/GenBank/DDBJ whole genome shotgun (WGS) entry which is preliminary data.</text>
</comment>
<dbReference type="NCBIfam" id="TIGR00888">
    <property type="entry name" value="guaA_Nterm"/>
    <property type="match status" value="1"/>
</dbReference>
<dbReference type="FunFam" id="3.40.50.620:FF:000001">
    <property type="entry name" value="GMP synthase [glutamine-hydrolyzing]"/>
    <property type="match status" value="1"/>
</dbReference>
<keyword evidence="9 11" id="KW-0067">ATP-binding</keyword>
<comment type="pathway">
    <text evidence="2 11">Purine metabolism; GMP biosynthesis; GMP from XMP (L-Gln route): step 1/1.</text>
</comment>
<evidence type="ECO:0000313" key="15">
    <source>
        <dbReference type="Proteomes" id="UP000295937"/>
    </source>
</evidence>
<dbReference type="SUPFAM" id="SSF52317">
    <property type="entry name" value="Class I glutamine amidotransferase-like"/>
    <property type="match status" value="1"/>
</dbReference>
<dbReference type="Gene3D" id="3.40.50.620">
    <property type="entry name" value="HUPs"/>
    <property type="match status" value="1"/>
</dbReference>
<protein>
    <recommendedName>
        <fullName evidence="4 11">GMP synthase [glutamine-hydrolyzing]</fullName>
        <ecNumber evidence="3 11">6.3.5.2</ecNumber>
    </recommendedName>
    <alternativeName>
        <fullName evidence="11">GMP synthetase</fullName>
    </alternativeName>
    <alternativeName>
        <fullName evidence="11">Glutamine amidotransferase</fullName>
    </alternativeName>
</protein>
<dbReference type="CDD" id="cd01997">
    <property type="entry name" value="GMP_synthase_C"/>
    <property type="match status" value="1"/>
</dbReference>
<evidence type="ECO:0000259" key="13">
    <source>
        <dbReference type="PROSITE" id="PS51553"/>
    </source>
</evidence>
<sequence>MTIKNIYEYRILVIDFGSQYTKLIARRIREIGVYCKILPWNINEKKIYQFSPNGIILSGGPQSSIEINSPRAPNCVFSIGVPVMGICYGMQTMVIQLGGQVISSEKREFGNTKIKITKVIPLIDNINYNIDSYGNMLLDVWMSHGDQVHSLPEHFRAVASTNNCPFALIVNEKKHFYGLQFHPEVTHTKQGVDILKNFITNICLCKTLWMPKQIIKHLIKKLRNKIGNYKVILGLSGGLDSSVTAMLLHLAIGSQLICIFIDNGLLRLQETEEIMNIVKTNYNLNIVYITAERKFLNALAGIKDPEEKRKVIGSTFIEIFNEEAKKLKNVKWLAQGTICSDVVESEISLTKGKFNFIKSHHNVGGLPKKMHLSLVEPIKNLFKDEVRQIGIELGLPNETLFRHPFPGPGLGIRILGEIKKEYCDLLRKTDAIFIEELQKHNLYNKLSQVFTVFLPIRSVSVMGDNRKYDWVISLRAVKTVDFMTADWAHLPHEVLACVSNRIINEVNGVSRVVYDISSKPPSTIEWE</sequence>
<dbReference type="Pfam" id="PF00958">
    <property type="entry name" value="GMP_synt_C"/>
    <property type="match status" value="1"/>
</dbReference>
<dbReference type="PANTHER" id="PTHR11922:SF2">
    <property type="entry name" value="GMP SYNTHASE [GLUTAMINE-HYDROLYZING]"/>
    <property type="match status" value="1"/>
</dbReference>
<dbReference type="Proteomes" id="UP000295937">
    <property type="component" value="Unassembled WGS sequence"/>
</dbReference>
<gene>
    <name evidence="11" type="primary">guaA</name>
    <name evidence="14" type="ORF">CRV09_01300</name>
</gene>